<dbReference type="eggNOG" id="ENOG502SRQ0">
    <property type="taxonomic scope" value="Eukaryota"/>
</dbReference>
<dbReference type="InParanoid" id="H3AV63"/>
<dbReference type="STRING" id="7897.ENSLACP00000013534"/>
<protein>
    <recommendedName>
        <fullName evidence="3">L1 transposable element RRM domain-containing protein</fullName>
    </recommendedName>
</protein>
<proteinExistence type="predicted"/>
<dbReference type="EMBL" id="AFYH01068820">
    <property type="status" value="NOT_ANNOTATED_CDS"/>
    <property type="molecule type" value="Genomic_DNA"/>
</dbReference>
<dbReference type="Ensembl" id="ENSLACT00000013630.1">
    <property type="protein sequence ID" value="ENSLACP00000013534.1"/>
    <property type="gene ID" value="ENSLACG00000011915.1"/>
</dbReference>
<name>H3AV63_LATCH</name>
<dbReference type="Proteomes" id="UP000008672">
    <property type="component" value="Unassembled WGS sequence"/>
</dbReference>
<sequence>IDNLENRSRRNNKEILGFPEGVENGNLTNFLSKVLPELLGLDPDCQLEIKRAHRSLGPCLIADQHPRAFIIKFLRYPMRDQLLRATHNKGPLTWNSSKISLYPDLSRDLQQKRQCFTEVRKQLQTRGFTGCFYPAILKITYNGETTTYNNLEDAMQFLNSQLSQLHAKKL</sequence>
<evidence type="ECO:0000313" key="1">
    <source>
        <dbReference type="Ensembl" id="ENSLACP00000013534.1"/>
    </source>
</evidence>
<dbReference type="Gene3D" id="3.30.70.1820">
    <property type="entry name" value="L1 transposable element, RRM domain"/>
    <property type="match status" value="1"/>
</dbReference>
<organism evidence="1 2">
    <name type="scientific">Latimeria chalumnae</name>
    <name type="common">Coelacanth</name>
    <dbReference type="NCBI Taxonomy" id="7897"/>
    <lineage>
        <taxon>Eukaryota</taxon>
        <taxon>Metazoa</taxon>
        <taxon>Chordata</taxon>
        <taxon>Craniata</taxon>
        <taxon>Vertebrata</taxon>
        <taxon>Euteleostomi</taxon>
        <taxon>Coelacanthiformes</taxon>
        <taxon>Coelacanthidae</taxon>
        <taxon>Latimeria</taxon>
    </lineage>
</organism>
<evidence type="ECO:0008006" key="3">
    <source>
        <dbReference type="Google" id="ProtNLM"/>
    </source>
</evidence>
<reference evidence="2" key="1">
    <citation type="submission" date="2011-08" db="EMBL/GenBank/DDBJ databases">
        <title>The draft genome of Latimeria chalumnae.</title>
        <authorList>
            <person name="Di Palma F."/>
            <person name="Alfoldi J."/>
            <person name="Johnson J."/>
            <person name="Berlin A."/>
            <person name="Gnerre S."/>
            <person name="Jaffe D."/>
            <person name="MacCallum I."/>
            <person name="Young S."/>
            <person name="Walker B.J."/>
            <person name="Lander E."/>
            <person name="Lindblad-Toh K."/>
        </authorList>
    </citation>
    <scope>NUCLEOTIDE SEQUENCE [LARGE SCALE GENOMIC DNA]</scope>
    <source>
        <strain evidence="2">Wild caught</strain>
    </source>
</reference>
<evidence type="ECO:0000313" key="2">
    <source>
        <dbReference type="Proteomes" id="UP000008672"/>
    </source>
</evidence>
<dbReference type="HOGENOM" id="CLU_062834_2_3_1"/>
<keyword evidence="2" id="KW-1185">Reference proteome</keyword>
<dbReference type="PANTHER" id="PTHR11505">
    <property type="entry name" value="L1 TRANSPOSABLE ELEMENT-RELATED"/>
    <property type="match status" value="1"/>
</dbReference>
<dbReference type="InterPro" id="IPR004244">
    <property type="entry name" value="Transposase_22"/>
</dbReference>
<accession>H3AV63</accession>
<reference evidence="1" key="3">
    <citation type="submission" date="2025-09" db="UniProtKB">
        <authorList>
            <consortium name="Ensembl"/>
        </authorList>
    </citation>
    <scope>IDENTIFICATION</scope>
</reference>
<dbReference type="GeneTree" id="ENSGT00940000163843"/>
<reference evidence="1" key="2">
    <citation type="submission" date="2025-08" db="UniProtKB">
        <authorList>
            <consortium name="Ensembl"/>
        </authorList>
    </citation>
    <scope>IDENTIFICATION</scope>
</reference>
<dbReference type="AlphaFoldDB" id="H3AV63"/>